<organism evidence="2 3">
    <name type="scientific">Scomber scombrus</name>
    <name type="common">Atlantic mackerel</name>
    <name type="synonym">Scomber vernalis</name>
    <dbReference type="NCBI Taxonomy" id="13677"/>
    <lineage>
        <taxon>Eukaryota</taxon>
        <taxon>Metazoa</taxon>
        <taxon>Chordata</taxon>
        <taxon>Craniata</taxon>
        <taxon>Vertebrata</taxon>
        <taxon>Euteleostomi</taxon>
        <taxon>Actinopterygii</taxon>
        <taxon>Neopterygii</taxon>
        <taxon>Teleostei</taxon>
        <taxon>Neoteleostei</taxon>
        <taxon>Acanthomorphata</taxon>
        <taxon>Pelagiaria</taxon>
        <taxon>Scombriformes</taxon>
        <taxon>Scombridae</taxon>
        <taxon>Scomber</taxon>
    </lineage>
</organism>
<dbReference type="Gene3D" id="1.10.150.50">
    <property type="entry name" value="Transcription Factor, Ets-1"/>
    <property type="match status" value="1"/>
</dbReference>
<accession>A0AAV1QJC4</accession>
<sequence>IYDCEKETNADMADEGEKKGQEEDLSPDIKDWSKNQVRQWALELKSVDDAVAQILFQKGINGPSLLLLDAGNFIAMGVTFGPANLIIHARDELVKLKKEEPASFRNQPGRPCKPYPFCRYHDTYRYMEGSILDIASDLIEPCHEYKGFTNTTDETKMSKFTDEVIRFAAACMNSRTNGTIHFGVGDKPQFTHGQVLGVVVEDKEAYDNELKSAIDRSFEFKHKQAAQMCIKPPRFVGVLNKNMTSSDKCVIEVDIVPESVICGENIYHTFNMDTKKAKKKEKGKEDKSEIKPSKQLFIRDGGSSRNLLATTTSAKPMEEYKRFVDSVAQRSQLRKQAEEKQLSVIE</sequence>
<feature type="region of interest" description="Disordered" evidence="1">
    <location>
        <begin position="1"/>
        <end position="28"/>
    </location>
</feature>
<dbReference type="PANTHER" id="PTHR16155:SF20">
    <property type="entry name" value="STERILE ALPHA MOTIF DOMAIN-CONTAINING PROTEIN 9-LIKE"/>
    <property type="match status" value="1"/>
</dbReference>
<proteinExistence type="predicted"/>
<name>A0AAV1QJC4_SCOSC</name>
<evidence type="ECO:0000313" key="3">
    <source>
        <dbReference type="Proteomes" id="UP001314229"/>
    </source>
</evidence>
<feature type="compositionally biased region" description="Basic and acidic residues" evidence="1">
    <location>
        <begin position="282"/>
        <end position="292"/>
    </location>
</feature>
<dbReference type="EMBL" id="CAWUFR010001864">
    <property type="protein sequence ID" value="CAK6984462.1"/>
    <property type="molecule type" value="Genomic_DNA"/>
</dbReference>
<reference evidence="2 3" key="1">
    <citation type="submission" date="2024-01" db="EMBL/GenBank/DDBJ databases">
        <authorList>
            <person name="Alioto T."/>
            <person name="Alioto T."/>
            <person name="Gomez Garrido J."/>
        </authorList>
    </citation>
    <scope>NUCLEOTIDE SEQUENCE [LARGE SCALE GENOMIC DNA]</scope>
</reference>
<comment type="caution">
    <text evidence="2">The sequence shown here is derived from an EMBL/GenBank/DDBJ whole genome shotgun (WGS) entry which is preliminary data.</text>
</comment>
<feature type="non-terminal residue" evidence="2">
    <location>
        <position position="1"/>
    </location>
</feature>
<evidence type="ECO:0000256" key="1">
    <source>
        <dbReference type="SAM" id="MobiDB-lite"/>
    </source>
</evidence>
<dbReference type="PANTHER" id="PTHR16155">
    <property type="entry name" value="DED DOMAIN-CONTAINING PROTEIN"/>
    <property type="match status" value="1"/>
</dbReference>
<protein>
    <submittedName>
        <fullName evidence="2">Sterile alpha motif domain-containing protein 9-like</fullName>
    </submittedName>
</protein>
<gene>
    <name evidence="2" type="ORF">FSCOSCO3_A030800</name>
</gene>
<feature type="region of interest" description="Disordered" evidence="1">
    <location>
        <begin position="276"/>
        <end position="295"/>
    </location>
</feature>
<dbReference type="GO" id="GO:0005737">
    <property type="term" value="C:cytoplasm"/>
    <property type="evidence" value="ECO:0007669"/>
    <property type="project" value="TreeGrafter"/>
</dbReference>
<keyword evidence="3" id="KW-1185">Reference proteome</keyword>
<evidence type="ECO:0000313" key="2">
    <source>
        <dbReference type="EMBL" id="CAK6984462.1"/>
    </source>
</evidence>
<dbReference type="SUPFAM" id="SSF47769">
    <property type="entry name" value="SAM/Pointed domain"/>
    <property type="match status" value="1"/>
</dbReference>
<dbReference type="AlphaFoldDB" id="A0AAV1QJC4"/>
<dbReference type="InterPro" id="IPR013761">
    <property type="entry name" value="SAM/pointed_sf"/>
</dbReference>
<dbReference type="Proteomes" id="UP001314229">
    <property type="component" value="Unassembled WGS sequence"/>
</dbReference>